<dbReference type="PROSITE" id="PS51742">
    <property type="entry name" value="PPC"/>
    <property type="match status" value="1"/>
</dbReference>
<reference evidence="3 4" key="1">
    <citation type="submission" date="2023-10" db="EMBL/GenBank/DDBJ databases">
        <title>Chromosome-scale genome assembly provides insights into flower coloration mechanisms of Canna indica.</title>
        <authorList>
            <person name="Li C."/>
        </authorList>
    </citation>
    <scope>NUCLEOTIDE SEQUENCE [LARGE SCALE GENOMIC DNA]</scope>
    <source>
        <tissue evidence="3">Flower</tissue>
    </source>
</reference>
<evidence type="ECO:0000259" key="2">
    <source>
        <dbReference type="PROSITE" id="PS51742"/>
    </source>
</evidence>
<evidence type="ECO:0000313" key="3">
    <source>
        <dbReference type="EMBL" id="WOL11054.1"/>
    </source>
</evidence>
<feature type="region of interest" description="Disordered" evidence="1">
    <location>
        <begin position="1"/>
        <end position="71"/>
    </location>
</feature>
<dbReference type="GO" id="GO:0003680">
    <property type="term" value="F:minor groove of adenine-thymine-rich DNA binding"/>
    <property type="evidence" value="ECO:0007669"/>
    <property type="project" value="InterPro"/>
</dbReference>
<feature type="domain" description="PPC" evidence="2">
    <location>
        <begin position="82"/>
        <end position="122"/>
    </location>
</feature>
<dbReference type="EMBL" id="CP136895">
    <property type="protein sequence ID" value="WOL11054.1"/>
    <property type="molecule type" value="Genomic_DNA"/>
</dbReference>
<proteinExistence type="predicted"/>
<protein>
    <recommendedName>
        <fullName evidence="2">PPC domain-containing protein</fullName>
    </recommendedName>
</protein>
<dbReference type="GO" id="GO:0003700">
    <property type="term" value="F:DNA-binding transcription factor activity"/>
    <property type="evidence" value="ECO:0007669"/>
    <property type="project" value="TreeGrafter"/>
</dbReference>
<dbReference type="Proteomes" id="UP001327560">
    <property type="component" value="Chromosome 6"/>
</dbReference>
<keyword evidence="4" id="KW-1185">Reference proteome</keyword>
<evidence type="ECO:0000256" key="1">
    <source>
        <dbReference type="SAM" id="MobiDB-lite"/>
    </source>
</evidence>
<accession>A0AAQ3QH95</accession>
<organism evidence="3 4">
    <name type="scientific">Canna indica</name>
    <name type="common">Indian-shot</name>
    <dbReference type="NCBI Taxonomy" id="4628"/>
    <lineage>
        <taxon>Eukaryota</taxon>
        <taxon>Viridiplantae</taxon>
        <taxon>Streptophyta</taxon>
        <taxon>Embryophyta</taxon>
        <taxon>Tracheophyta</taxon>
        <taxon>Spermatophyta</taxon>
        <taxon>Magnoliopsida</taxon>
        <taxon>Liliopsida</taxon>
        <taxon>Zingiberales</taxon>
        <taxon>Cannaceae</taxon>
        <taxon>Canna</taxon>
    </lineage>
</organism>
<evidence type="ECO:0000313" key="4">
    <source>
        <dbReference type="Proteomes" id="UP001327560"/>
    </source>
</evidence>
<dbReference type="PANTHER" id="PTHR31100:SF62">
    <property type="entry name" value="AT-HOOK MOTIF NUCLEAR-LOCALIZED PROTEIN 23"/>
    <property type="match status" value="1"/>
</dbReference>
<name>A0AAQ3QH95_9LILI</name>
<feature type="compositionally biased region" description="Gly residues" evidence="1">
    <location>
        <begin position="32"/>
        <end position="46"/>
    </location>
</feature>
<dbReference type="GO" id="GO:0005634">
    <property type="term" value="C:nucleus"/>
    <property type="evidence" value="ECO:0007669"/>
    <property type="project" value="TreeGrafter"/>
</dbReference>
<dbReference type="InterPro" id="IPR014476">
    <property type="entry name" value="AHL15-29"/>
</dbReference>
<dbReference type="AlphaFoldDB" id="A0AAQ3QH95"/>
<gene>
    <name evidence="3" type="ORF">Cni_G19815</name>
</gene>
<dbReference type="InterPro" id="IPR005175">
    <property type="entry name" value="PPC_dom"/>
</dbReference>
<dbReference type="PANTHER" id="PTHR31100">
    <property type="entry name" value="AT-HOOK MOTIF NUCLEAR-LOCALIZED PROTEIN 15"/>
    <property type="match status" value="1"/>
</dbReference>
<sequence length="122" mass="12983">MAELDPDSASHFVHSLHLHLPHAKPDNEDSPGAGGDGGGDDQGGHGLDLSAPGDVVARRPRGRPLSSKNKMKPLVIITRESANAMRAHILEVGAGYNVFECLLTYTRCRQRGVCVLSDSTNS</sequence>